<protein>
    <submittedName>
        <fullName evidence="2">Uncharacterized protein</fullName>
    </submittedName>
</protein>
<accession>A0AC34FDL2</accession>
<dbReference type="WBParaSite" id="ES5_v2.g15233.t1">
    <property type="protein sequence ID" value="ES5_v2.g15233.t1"/>
    <property type="gene ID" value="ES5_v2.g15233"/>
</dbReference>
<evidence type="ECO:0000313" key="2">
    <source>
        <dbReference type="WBParaSite" id="ES5_v2.g15233.t1"/>
    </source>
</evidence>
<name>A0AC34FDL2_9BILA</name>
<sequence>MNIKNGENQKFTAQLYPNFEQNIYALRGIRAIASDERLLEKLWALEDMNIGNGPKIRELSFNNFIFTIASLAETSPIRTLICASSNNFVKEITLALQKAIPKSFKFGHAARIDTNHKYNPSSILSRSTVELSKIGNTKLKSFQLIICTLGLAPKLSDHGISSDHFDNIFIHNSQTVSELDAWMALGKLANVNTNIFICGKFDGKEIKVDAEILQSDEIGYRISIFERLYCLSSYDICDNVGNITMIEL</sequence>
<organism evidence="1 2">
    <name type="scientific">Panagrolaimus sp. ES5</name>
    <dbReference type="NCBI Taxonomy" id="591445"/>
    <lineage>
        <taxon>Eukaryota</taxon>
        <taxon>Metazoa</taxon>
        <taxon>Ecdysozoa</taxon>
        <taxon>Nematoda</taxon>
        <taxon>Chromadorea</taxon>
        <taxon>Rhabditida</taxon>
        <taxon>Tylenchina</taxon>
        <taxon>Panagrolaimomorpha</taxon>
        <taxon>Panagrolaimoidea</taxon>
        <taxon>Panagrolaimidae</taxon>
        <taxon>Panagrolaimus</taxon>
    </lineage>
</organism>
<dbReference type="Proteomes" id="UP000887579">
    <property type="component" value="Unplaced"/>
</dbReference>
<evidence type="ECO:0000313" key="1">
    <source>
        <dbReference type="Proteomes" id="UP000887579"/>
    </source>
</evidence>
<reference evidence="2" key="1">
    <citation type="submission" date="2022-11" db="UniProtKB">
        <authorList>
            <consortium name="WormBaseParasite"/>
        </authorList>
    </citation>
    <scope>IDENTIFICATION</scope>
</reference>
<proteinExistence type="predicted"/>